<accession>A0ABY7B8S5</accession>
<proteinExistence type="predicted"/>
<evidence type="ECO:0000259" key="2">
    <source>
        <dbReference type="Pfam" id="PF00296"/>
    </source>
</evidence>
<keyword evidence="1 3" id="KW-0560">Oxidoreductase</keyword>
<dbReference type="GO" id="GO:0016491">
    <property type="term" value="F:oxidoreductase activity"/>
    <property type="evidence" value="ECO:0007669"/>
    <property type="project" value="UniProtKB-KW"/>
</dbReference>
<evidence type="ECO:0000313" key="3">
    <source>
        <dbReference type="EMBL" id="WAL68762.1"/>
    </source>
</evidence>
<protein>
    <submittedName>
        <fullName evidence="3">TIGR03564 family F420-dependent LLM class oxidoreductase</fullName>
        <ecNumber evidence="3">1.-.-.-</ecNumber>
    </submittedName>
</protein>
<evidence type="ECO:0000313" key="4">
    <source>
        <dbReference type="Proteomes" id="UP001163203"/>
    </source>
</evidence>
<dbReference type="InterPro" id="IPR036661">
    <property type="entry name" value="Luciferase-like_sf"/>
</dbReference>
<dbReference type="InterPro" id="IPR050564">
    <property type="entry name" value="F420-G6PD/mer"/>
</dbReference>
<reference evidence="3" key="1">
    <citation type="submission" date="2022-11" db="EMBL/GenBank/DDBJ databases">
        <authorList>
            <person name="Mo P."/>
        </authorList>
    </citation>
    <scope>NUCLEOTIDE SEQUENCE</scope>
    <source>
        <strain evidence="3">HUAS 11-8</strain>
    </source>
</reference>
<dbReference type="NCBIfam" id="TIGR03564">
    <property type="entry name" value="F420_MSMEG_4879"/>
    <property type="match status" value="1"/>
</dbReference>
<feature type="domain" description="Luciferase-like" evidence="2">
    <location>
        <begin position="4"/>
        <end position="246"/>
    </location>
</feature>
<dbReference type="InterPro" id="IPR011251">
    <property type="entry name" value="Luciferase-like_dom"/>
</dbReference>
<dbReference type="RefSeq" id="WP_268758855.1">
    <property type="nucleotide sequence ID" value="NZ_CP113836.1"/>
</dbReference>
<dbReference type="EC" id="1.-.-.-" evidence="3"/>
<dbReference type="Proteomes" id="UP001163203">
    <property type="component" value="Chromosome"/>
</dbReference>
<organism evidence="3 4">
    <name type="scientific">Amycolatopsis cynarae</name>
    <dbReference type="NCBI Taxonomy" id="2995223"/>
    <lineage>
        <taxon>Bacteria</taxon>
        <taxon>Bacillati</taxon>
        <taxon>Actinomycetota</taxon>
        <taxon>Actinomycetes</taxon>
        <taxon>Pseudonocardiales</taxon>
        <taxon>Pseudonocardiaceae</taxon>
        <taxon>Amycolatopsis</taxon>
    </lineage>
</organism>
<dbReference type="EMBL" id="CP113836">
    <property type="protein sequence ID" value="WAL68762.1"/>
    <property type="molecule type" value="Genomic_DNA"/>
</dbReference>
<dbReference type="SUPFAM" id="SSF51679">
    <property type="entry name" value="Bacterial luciferase-like"/>
    <property type="match status" value="1"/>
</dbReference>
<dbReference type="InterPro" id="IPR019910">
    <property type="entry name" value="Lucif-like_OxRdtase_MSMEG_4879"/>
</dbReference>
<dbReference type="Gene3D" id="3.20.20.30">
    <property type="entry name" value="Luciferase-like domain"/>
    <property type="match status" value="1"/>
</dbReference>
<sequence length="289" mass="30888">MRIGTHLIAAGDVRQIETDAAATAARGLDSVWTSQQPGGWDPLAVLTGIGDGPGELGTAVVPTYPRHPVALATQALTVQAMTGGRLTLGIGPSHAVAITAQFGIPYRSPARHTREYLEVLRPLLRGEYVQYSGDFFTVDTQLEVNAPEPPVLISALRPRMLEVARDLADGTIAIWIRPETVSGYLVPRLREGQRVAVMVKVAITTDPAAARETVARDFAMVGDLPAYRALLDRGGLSGPADTLIAGSETTVARELERFADAGVTDLIVNPFGTPRDRARVLVLLAEIRT</sequence>
<name>A0ABY7B8S5_9PSEU</name>
<evidence type="ECO:0000256" key="1">
    <source>
        <dbReference type="ARBA" id="ARBA00023002"/>
    </source>
</evidence>
<dbReference type="PANTHER" id="PTHR43244">
    <property type="match status" value="1"/>
</dbReference>
<dbReference type="Pfam" id="PF00296">
    <property type="entry name" value="Bac_luciferase"/>
    <property type="match status" value="1"/>
</dbReference>
<dbReference type="CDD" id="cd01097">
    <property type="entry name" value="Tetrahydromethanopterin_reductase"/>
    <property type="match status" value="1"/>
</dbReference>
<keyword evidence="4" id="KW-1185">Reference proteome</keyword>
<dbReference type="PANTHER" id="PTHR43244:SF1">
    <property type="entry name" value="5,10-METHYLENETETRAHYDROMETHANOPTERIN REDUCTASE"/>
    <property type="match status" value="1"/>
</dbReference>
<gene>
    <name evidence="3" type="ORF">ORV05_13650</name>
</gene>